<dbReference type="GO" id="GO:0005524">
    <property type="term" value="F:ATP binding"/>
    <property type="evidence" value="ECO:0007669"/>
    <property type="project" value="UniProtKB-KW"/>
</dbReference>
<dbReference type="FunFam" id="2.30.22.10:FF:000002">
    <property type="entry name" value="GrpE protein homolog"/>
    <property type="match status" value="1"/>
</dbReference>
<keyword evidence="4" id="KW-0547">Nucleotide-binding</keyword>
<dbReference type="HAMAP" id="MF_01151">
    <property type="entry name" value="GrpE"/>
    <property type="match status" value="1"/>
</dbReference>
<evidence type="ECO:0000256" key="6">
    <source>
        <dbReference type="ARBA" id="ARBA00022946"/>
    </source>
</evidence>
<dbReference type="SUPFAM" id="SSF58014">
    <property type="entry name" value="Coiled-coil domain of nucleotide exchange factor GrpE"/>
    <property type="match status" value="1"/>
</dbReference>
<dbReference type="KEGG" id="rcu:8268122"/>
<evidence type="ECO:0000256" key="10">
    <source>
        <dbReference type="RuleBase" id="RU000640"/>
    </source>
</evidence>
<keyword evidence="3" id="KW-0479">Metal-binding</keyword>
<comment type="subunit">
    <text evidence="9">Probable component of the PAM complex, at least composed of SSC1 (mtHsp70), MGE1, TIM44, PAM16/TIM16, PAM17 and PAM18/TIM14. Interacts with SSQ1.</text>
</comment>
<keyword evidence="8 10" id="KW-0143">Chaperone</keyword>
<keyword evidence="12" id="KW-0175">Coiled coil</keyword>
<feature type="compositionally biased region" description="Polar residues" evidence="13">
    <location>
        <begin position="87"/>
        <end position="107"/>
    </location>
</feature>
<evidence type="ECO:0000256" key="7">
    <source>
        <dbReference type="ARBA" id="ARBA00023128"/>
    </source>
</evidence>
<evidence type="ECO:0000256" key="8">
    <source>
        <dbReference type="ARBA" id="ARBA00023186"/>
    </source>
</evidence>
<dbReference type="PANTHER" id="PTHR21237">
    <property type="entry name" value="GRPE PROTEIN"/>
    <property type="match status" value="1"/>
</dbReference>
<evidence type="ECO:0000256" key="12">
    <source>
        <dbReference type="SAM" id="Coils"/>
    </source>
</evidence>
<comment type="function">
    <text evidence="10">Essential component of the PAM complex, a complex required for the translocation of transit peptide-containing proteins from the inner membrane into the mitochondrial matrix in an ATP-dependent manner.</text>
</comment>
<keyword evidence="15" id="KW-1185">Reference proteome</keyword>
<dbReference type="Gene3D" id="2.30.22.10">
    <property type="entry name" value="Head domain of nucleotide exchange factor GrpE"/>
    <property type="match status" value="1"/>
</dbReference>
<evidence type="ECO:0000256" key="13">
    <source>
        <dbReference type="SAM" id="MobiDB-lite"/>
    </source>
</evidence>
<dbReference type="GO" id="GO:0046872">
    <property type="term" value="F:metal ion binding"/>
    <property type="evidence" value="ECO:0007669"/>
    <property type="project" value="UniProtKB-KW"/>
</dbReference>
<evidence type="ECO:0000313" key="14">
    <source>
        <dbReference type="EMBL" id="EEF31174.1"/>
    </source>
</evidence>
<evidence type="ECO:0000256" key="3">
    <source>
        <dbReference type="ARBA" id="ARBA00022723"/>
    </source>
</evidence>
<dbReference type="GO" id="GO:0000774">
    <property type="term" value="F:adenyl-nucleotide exchange factor activity"/>
    <property type="evidence" value="ECO:0000318"/>
    <property type="project" value="GO_Central"/>
</dbReference>
<proteinExistence type="inferred from homology"/>
<dbReference type="GO" id="GO:0030150">
    <property type="term" value="P:protein import into mitochondrial matrix"/>
    <property type="evidence" value="ECO:0000318"/>
    <property type="project" value="GO_Central"/>
</dbReference>
<dbReference type="InParanoid" id="B9SYX8"/>
<reference evidence="15" key="1">
    <citation type="journal article" date="2010" name="Nat. Biotechnol.">
        <title>Draft genome sequence of the oilseed species Ricinus communis.</title>
        <authorList>
            <person name="Chan A.P."/>
            <person name="Crabtree J."/>
            <person name="Zhao Q."/>
            <person name="Lorenzi H."/>
            <person name="Orvis J."/>
            <person name="Puiu D."/>
            <person name="Melake-Berhan A."/>
            <person name="Jones K.M."/>
            <person name="Redman J."/>
            <person name="Chen G."/>
            <person name="Cahoon E.B."/>
            <person name="Gedil M."/>
            <person name="Stanke M."/>
            <person name="Haas B.J."/>
            <person name="Wortman J.R."/>
            <person name="Fraser-Liggett C.M."/>
            <person name="Ravel J."/>
            <person name="Rabinowicz P.D."/>
        </authorList>
    </citation>
    <scope>NUCLEOTIDE SEQUENCE [LARGE SCALE GENOMIC DNA]</scope>
    <source>
        <strain evidence="15">cv. Hale</strain>
    </source>
</reference>
<dbReference type="GO" id="GO:0006457">
    <property type="term" value="P:protein folding"/>
    <property type="evidence" value="ECO:0007669"/>
    <property type="project" value="InterPro"/>
</dbReference>
<dbReference type="Gene3D" id="3.90.20.20">
    <property type="match status" value="1"/>
</dbReference>
<dbReference type="EMBL" id="EQ974261">
    <property type="protein sequence ID" value="EEF31174.1"/>
    <property type="molecule type" value="Genomic_DNA"/>
</dbReference>
<dbReference type="CDD" id="cd00446">
    <property type="entry name" value="GrpE"/>
    <property type="match status" value="1"/>
</dbReference>
<organism evidence="14 15">
    <name type="scientific">Ricinus communis</name>
    <name type="common">Castor bean</name>
    <dbReference type="NCBI Taxonomy" id="3988"/>
    <lineage>
        <taxon>Eukaryota</taxon>
        <taxon>Viridiplantae</taxon>
        <taxon>Streptophyta</taxon>
        <taxon>Embryophyta</taxon>
        <taxon>Tracheophyta</taxon>
        <taxon>Spermatophyta</taxon>
        <taxon>Magnoliopsida</taxon>
        <taxon>eudicotyledons</taxon>
        <taxon>Gunneridae</taxon>
        <taxon>Pentapetalae</taxon>
        <taxon>rosids</taxon>
        <taxon>fabids</taxon>
        <taxon>Malpighiales</taxon>
        <taxon>Euphorbiaceae</taxon>
        <taxon>Acalyphoideae</taxon>
        <taxon>Acalypheae</taxon>
        <taxon>Ricinus</taxon>
    </lineage>
</organism>
<keyword evidence="5" id="KW-0067">ATP-binding</keyword>
<dbReference type="Proteomes" id="UP000008311">
    <property type="component" value="Unassembled WGS sequence"/>
</dbReference>
<evidence type="ECO:0000256" key="5">
    <source>
        <dbReference type="ARBA" id="ARBA00022840"/>
    </source>
</evidence>
<dbReference type="FunFam" id="3.90.20.20:FF:000005">
    <property type="entry name" value="GrpE protein homolog"/>
    <property type="match status" value="1"/>
</dbReference>
<dbReference type="PRINTS" id="PR00773">
    <property type="entry name" value="GRPEPROTEIN"/>
</dbReference>
<evidence type="ECO:0000256" key="2">
    <source>
        <dbReference type="ARBA" id="ARBA00009054"/>
    </source>
</evidence>
<dbReference type="PROSITE" id="PS01071">
    <property type="entry name" value="GRPE"/>
    <property type="match status" value="1"/>
</dbReference>
<sequence>MLISRVVLSRASRSVGRRSLLLLSPSQKQQLPIFSNQIESLVHVNSNQFVAGQVSLFHHSAFSSSPFQRFGFTSSASPEANEKEGSTAENNADSTNVEPETSNGDTKPSNETREPDSDTEGDLSMDDLVKLVAEKEELLKLKHKEIEKMQDKVLRTYAEMENVMERTKREAENSRKFAIQNFAKGLLDVADNLGRASSVVKDSYSKIDTSTDTAGAVPLLKTLLEGVEMTEKQLAEVFRKSGVEKYDPRDEPFDPHRHNAVFEVPDSSKPPGTVAVVLKAGYLLHDRVIRPAEVGVTKEVENDTASNN</sequence>
<name>B9SYX8_RICCO</name>
<dbReference type="PANTHER" id="PTHR21237:SF23">
    <property type="entry name" value="GRPE PROTEIN HOMOLOG, MITOCHONDRIAL"/>
    <property type="match status" value="1"/>
</dbReference>
<dbReference type="OrthoDB" id="201635at2759"/>
<keyword evidence="6" id="KW-0809">Transit peptide</keyword>
<feature type="coiled-coil region" evidence="12">
    <location>
        <begin position="132"/>
        <end position="170"/>
    </location>
</feature>
<evidence type="ECO:0000256" key="1">
    <source>
        <dbReference type="ARBA" id="ARBA00004305"/>
    </source>
</evidence>
<dbReference type="InterPro" id="IPR013805">
    <property type="entry name" value="GrpE_CC"/>
</dbReference>
<dbReference type="eggNOG" id="KOG3003">
    <property type="taxonomic scope" value="Eukaryota"/>
</dbReference>
<dbReference type="GO" id="GO:0051087">
    <property type="term" value="F:protein-folding chaperone binding"/>
    <property type="evidence" value="ECO:0007669"/>
    <property type="project" value="InterPro"/>
</dbReference>
<comment type="subcellular location">
    <subcellularLocation>
        <location evidence="1 10">Mitochondrion matrix</location>
    </subcellularLocation>
</comment>
<dbReference type="FunCoup" id="B9SYX8">
    <property type="interactions" value="2399"/>
</dbReference>
<dbReference type="Pfam" id="PF01025">
    <property type="entry name" value="GrpE"/>
    <property type="match status" value="1"/>
</dbReference>
<dbReference type="GO" id="GO:0042803">
    <property type="term" value="F:protein homodimerization activity"/>
    <property type="evidence" value="ECO:0007669"/>
    <property type="project" value="InterPro"/>
</dbReference>
<accession>B9SYX8</accession>
<dbReference type="InterPro" id="IPR000740">
    <property type="entry name" value="GrpE"/>
</dbReference>
<dbReference type="STRING" id="3988.B9SYX8"/>
<dbReference type="GO" id="GO:0051082">
    <property type="term" value="F:unfolded protein binding"/>
    <property type="evidence" value="ECO:0000318"/>
    <property type="project" value="GO_Central"/>
</dbReference>
<evidence type="ECO:0000256" key="9">
    <source>
        <dbReference type="ARBA" id="ARBA00063669"/>
    </source>
</evidence>
<evidence type="ECO:0000256" key="4">
    <source>
        <dbReference type="ARBA" id="ARBA00022741"/>
    </source>
</evidence>
<gene>
    <name evidence="14" type="ORF">RCOM_0546720</name>
</gene>
<dbReference type="GO" id="GO:0001405">
    <property type="term" value="C:PAM complex, Tim23 associated import motor"/>
    <property type="evidence" value="ECO:0000318"/>
    <property type="project" value="GO_Central"/>
</dbReference>
<feature type="region of interest" description="Disordered" evidence="13">
    <location>
        <begin position="73"/>
        <end position="124"/>
    </location>
</feature>
<evidence type="ECO:0000256" key="11">
    <source>
        <dbReference type="RuleBase" id="RU004478"/>
    </source>
</evidence>
<dbReference type="GO" id="GO:0016853">
    <property type="term" value="F:isomerase activity"/>
    <property type="evidence" value="ECO:0007669"/>
    <property type="project" value="UniProtKB-KW"/>
</dbReference>
<keyword evidence="7 10" id="KW-0496">Mitochondrion</keyword>
<dbReference type="InterPro" id="IPR009012">
    <property type="entry name" value="GrpE_head"/>
</dbReference>
<evidence type="ECO:0000313" key="15">
    <source>
        <dbReference type="Proteomes" id="UP000008311"/>
    </source>
</evidence>
<dbReference type="AlphaFoldDB" id="B9SYX8"/>
<keyword evidence="14" id="KW-0413">Isomerase</keyword>
<protein>
    <recommendedName>
        <fullName evidence="10">GrpE protein homolog</fullName>
    </recommendedName>
</protein>
<comment type="similarity">
    <text evidence="2 11">Belongs to the GrpE family.</text>
</comment>
<dbReference type="SUPFAM" id="SSF51064">
    <property type="entry name" value="Head domain of nucleotide exchange factor GrpE"/>
    <property type="match status" value="1"/>
</dbReference>